<keyword evidence="3" id="KW-1185">Reference proteome</keyword>
<keyword evidence="1" id="KW-0472">Membrane</keyword>
<dbReference type="RefSeq" id="WP_079574238.1">
    <property type="nucleotide sequence ID" value="NZ_FUZQ01000003.1"/>
</dbReference>
<organism evidence="2 3">
    <name type="scientific">Krasilnikoviella flava</name>
    <dbReference type="NCBI Taxonomy" id="526729"/>
    <lineage>
        <taxon>Bacteria</taxon>
        <taxon>Bacillati</taxon>
        <taxon>Actinomycetota</taxon>
        <taxon>Actinomycetes</taxon>
        <taxon>Micrococcales</taxon>
        <taxon>Promicromonosporaceae</taxon>
        <taxon>Krasilnikoviella</taxon>
    </lineage>
</organism>
<sequence>MSDFQVNPRVKSEPTGAVLGRFLGAFVLFLGGIVLFGSGASGGNPTLDPYMVVGGILAVGLAFGLPMIGAHERG</sequence>
<dbReference type="Proteomes" id="UP000189777">
    <property type="component" value="Unassembled WGS sequence"/>
</dbReference>
<accession>A0A1T5KFS8</accession>
<evidence type="ECO:0000256" key="1">
    <source>
        <dbReference type="SAM" id="Phobius"/>
    </source>
</evidence>
<dbReference type="EMBL" id="FUZQ01000003">
    <property type="protein sequence ID" value="SKC62379.1"/>
    <property type="molecule type" value="Genomic_DNA"/>
</dbReference>
<gene>
    <name evidence="2" type="ORF">SAMN04324258_2147</name>
</gene>
<protein>
    <submittedName>
        <fullName evidence="2">Uncharacterized protein</fullName>
    </submittedName>
</protein>
<dbReference type="AlphaFoldDB" id="A0A1T5KFS8"/>
<dbReference type="OrthoDB" id="5148822at2"/>
<feature type="transmembrane region" description="Helical" evidence="1">
    <location>
        <begin position="50"/>
        <end position="70"/>
    </location>
</feature>
<evidence type="ECO:0000313" key="3">
    <source>
        <dbReference type="Proteomes" id="UP000189777"/>
    </source>
</evidence>
<keyword evidence="1" id="KW-0812">Transmembrane</keyword>
<reference evidence="2 3" key="1">
    <citation type="submission" date="2017-02" db="EMBL/GenBank/DDBJ databases">
        <authorList>
            <person name="Peterson S.W."/>
        </authorList>
    </citation>
    <scope>NUCLEOTIDE SEQUENCE [LARGE SCALE GENOMIC DNA]</scope>
    <source>
        <strain evidence="2 3">DSM 21481</strain>
    </source>
</reference>
<proteinExistence type="predicted"/>
<feature type="transmembrane region" description="Helical" evidence="1">
    <location>
        <begin position="18"/>
        <end position="38"/>
    </location>
</feature>
<keyword evidence="1" id="KW-1133">Transmembrane helix</keyword>
<dbReference type="STRING" id="526729.SAMN04324258_2147"/>
<evidence type="ECO:0000313" key="2">
    <source>
        <dbReference type="EMBL" id="SKC62379.1"/>
    </source>
</evidence>
<name>A0A1T5KFS8_9MICO</name>